<dbReference type="Gene3D" id="3.40.50.1820">
    <property type="entry name" value="alpha/beta hydrolase"/>
    <property type="match status" value="1"/>
</dbReference>
<proteinExistence type="predicted"/>
<comment type="caution">
    <text evidence="2">The sequence shown here is derived from an EMBL/GenBank/DDBJ whole genome shotgun (WGS) entry which is preliminary data.</text>
</comment>
<sequence length="375" mass="40100">MRLGTAAAAAAITVIGAGAAAVAVGRYASDTALKPSPDQPFPGDSRLTVHSVTESRIALTRSLATLRPGTYGLTGSGCHAVVGSVVHGLPHPADAVLRRLERVTHGTLRPGHRMRLTPQVHIGNPRDALGLDHADVDIPGELGALPAWFVPGVRDTWVITVHGLGTTREHPMVVMPFLHRHRLPVLDLAYRNDPGAPRTADGIHHLGETEWRDLDAAIRYAVRYGAQAVVLYGWSTGATMALRAATRSALRDRISGLVLDSPVLDRGATVRALAGARRVPRALLPLVVRAAEGSTGVPLDRPADAVDPEELDIPTLLFHGPDDRIAPWTASRAFAARRADLITLQPVPHAPHAAMWNAAPSPYEEALRRFLTPLM</sequence>
<evidence type="ECO:0000313" key="2">
    <source>
        <dbReference type="EMBL" id="GGN59111.1"/>
    </source>
</evidence>
<dbReference type="RefSeq" id="WP_189102653.1">
    <property type="nucleotide sequence ID" value="NZ_BMND01000033.1"/>
</dbReference>
<dbReference type="GO" id="GO:0016787">
    <property type="term" value="F:hydrolase activity"/>
    <property type="evidence" value="ECO:0007669"/>
    <property type="project" value="UniProtKB-KW"/>
</dbReference>
<keyword evidence="3" id="KW-1185">Reference proteome</keyword>
<evidence type="ECO:0000313" key="3">
    <source>
        <dbReference type="Proteomes" id="UP000600080"/>
    </source>
</evidence>
<protein>
    <submittedName>
        <fullName evidence="2">Alpha/beta hydrolase</fullName>
    </submittedName>
</protein>
<evidence type="ECO:0000256" key="1">
    <source>
        <dbReference type="SAM" id="SignalP"/>
    </source>
</evidence>
<accession>A0ABQ2JYQ4</accession>
<reference evidence="3" key="1">
    <citation type="journal article" date="2019" name="Int. J. Syst. Evol. Microbiol.">
        <title>The Global Catalogue of Microorganisms (GCM) 10K type strain sequencing project: providing services to taxonomists for standard genome sequencing and annotation.</title>
        <authorList>
            <consortium name="The Broad Institute Genomics Platform"/>
            <consortium name="The Broad Institute Genome Sequencing Center for Infectious Disease"/>
            <person name="Wu L."/>
            <person name="Ma J."/>
        </authorList>
    </citation>
    <scope>NUCLEOTIDE SEQUENCE [LARGE SCALE GENOMIC DNA]</scope>
    <source>
        <strain evidence="3">CGMCC 4.7323</strain>
    </source>
</reference>
<dbReference type="GeneID" id="301551272"/>
<dbReference type="InterPro" id="IPR029058">
    <property type="entry name" value="AB_hydrolase_fold"/>
</dbReference>
<feature type="chain" id="PRO_5045046533" evidence="1">
    <location>
        <begin position="20"/>
        <end position="375"/>
    </location>
</feature>
<name>A0ABQ2JYQ4_9ACTN</name>
<organism evidence="2 3">
    <name type="scientific">Streptomyces kronopolitis</name>
    <dbReference type="NCBI Taxonomy" id="1612435"/>
    <lineage>
        <taxon>Bacteria</taxon>
        <taxon>Bacillati</taxon>
        <taxon>Actinomycetota</taxon>
        <taxon>Actinomycetes</taxon>
        <taxon>Kitasatosporales</taxon>
        <taxon>Streptomycetaceae</taxon>
        <taxon>Streptomyces</taxon>
    </lineage>
</organism>
<dbReference type="SUPFAM" id="SSF53474">
    <property type="entry name" value="alpha/beta-Hydrolases"/>
    <property type="match status" value="1"/>
</dbReference>
<keyword evidence="1" id="KW-0732">Signal</keyword>
<dbReference type="Proteomes" id="UP000600080">
    <property type="component" value="Unassembled WGS sequence"/>
</dbReference>
<dbReference type="EMBL" id="BMND01000033">
    <property type="protein sequence ID" value="GGN59111.1"/>
    <property type="molecule type" value="Genomic_DNA"/>
</dbReference>
<keyword evidence="2" id="KW-0378">Hydrolase</keyword>
<gene>
    <name evidence="2" type="ORF">GCM10012285_55940</name>
</gene>
<feature type="signal peptide" evidence="1">
    <location>
        <begin position="1"/>
        <end position="19"/>
    </location>
</feature>